<organism evidence="2 3">
    <name type="scientific">Skeletonema marinoi</name>
    <dbReference type="NCBI Taxonomy" id="267567"/>
    <lineage>
        <taxon>Eukaryota</taxon>
        <taxon>Sar</taxon>
        <taxon>Stramenopiles</taxon>
        <taxon>Ochrophyta</taxon>
        <taxon>Bacillariophyta</taxon>
        <taxon>Coscinodiscophyceae</taxon>
        <taxon>Thalassiosirophycidae</taxon>
        <taxon>Thalassiosirales</taxon>
        <taxon>Skeletonemataceae</taxon>
        <taxon>Skeletonema</taxon>
        <taxon>Skeletonema marinoi-dohrnii complex</taxon>
    </lineage>
</organism>
<feature type="compositionally biased region" description="Low complexity" evidence="1">
    <location>
        <begin position="832"/>
        <end position="842"/>
    </location>
</feature>
<dbReference type="EMBL" id="JATAAI010000023">
    <property type="protein sequence ID" value="KAK1737827.1"/>
    <property type="molecule type" value="Genomic_DNA"/>
</dbReference>
<dbReference type="SUPFAM" id="SSF56672">
    <property type="entry name" value="DNA/RNA polymerases"/>
    <property type="match status" value="1"/>
</dbReference>
<evidence type="ECO:0000313" key="2">
    <source>
        <dbReference type="EMBL" id="KAK1737827.1"/>
    </source>
</evidence>
<dbReference type="InterPro" id="IPR043502">
    <property type="entry name" value="DNA/RNA_pol_sf"/>
</dbReference>
<sequence>MSHTCMSHAAFGGATSAHHVLGFGANISTSVPVVAPNVRRGLGHFLSVRVEGRFQEHPPPPPWNTGRKIDVTPLDSSSGIIRREGLLPCTNPTAPILCPSVFSKQGFVVRPLTLGEAFRVYSLPTTYDSALLESFTGRSTDTIPAVQPLPFESAVSPDILTSISQQLWGVRGEGGPERSAIGVGQEVSDDVDTPTISADMVVVNESTDKVTSVDDEFVSDAVVNEVVEEENESVEGEDEEEASISVEHNTVLTEGDNELMEEEEEAALSVEHKAVLTKQRVDKIGAESQERLREVIDQSKAAKADDAEVPEHLWNDVIREGATPNHERCSGCVDYAVGVLRAWGLKRFWKSLRADCIARLRKNYGTNWFNLPRVKNGRPSKLGIEIQALSNIMWHSTECNWFEYKSGSALHYFRFPLYYQGIAKDGVPVFFEKEGPTTMRGQPPVEDKNAKAVLRSKVSKVIKRGYLFGSGIRLKSLIRYFAVPKMGDDYRIVYDATANKLNDAVWAPSFWLPTVDTLVRYVDANSWMMDRDIGDMFLNFPLDKRVWPYTGLNLENLFDGTEEEDDAVLRMAGSQWVHWGRCLMGFKPSPYNAIKTAMVVEEVAKGDRHCERNPFQWDHIRLNLPGKVDYDPSLSWISKIRNDGVIACDIFTFVDDERVSGATRELTWQAGHRLAYIQAYLGIQDAARKLRELSQRGGAWAGSVVHTIPEVGVCVLTTEEKWNKFKDIIVKWLERLERGDQELDHKELQSDRGFCVHVCNNYPAMKPFLKGFHLTLEMWRGNRDEEGWKLPTRLKHIDEEGEDDDVSLITEEEDEDADEVLMGLKLEDECVSDSTTATTSSDSTEEDDPTDLGHLTAPASGKTTPAKRFVDDLRALMHLSDSDSPPVRVVRSRTVVSAVYGFGDASGKGFCGTMGYHGHINYRIGVWGRDEESESSNYKELCNLVETCEEEASAGRLYNAEFFLFTDNSTSEACFYRGSSKSKLLHELVLRLRKLEMDYTLTIHLVHVSGDRMIAQGTDGGSRGSLLEGVLSGKPMLDFVDVGRTALERHGPLLDWIRDWTENQLLSPMTPEEWFVEAHGICGGEINADGIWIPVHEKRNQVHLWCPPPAVADAAMEELLKARHKRTDTFHIILIPRLMTPRWRRLYRKVVDFTCEIPAGSSHWPSNMFEPLWLGIVLPFTHHRPWQLKRAPLILELERDMRRVLKAGGEDGGRHILRQLWTLNSRLWKVPADVARKVLRMPREEDTTGVSYEEIQEDSFFRSTGPLPSKDLIGMGTALDMIIYSLESSGTNEWFVQFNTLRQVRSTATKNYDSSPQGVLEGNCFSRGTGKVRITECPTQSEFFGDFLNGLEYRMGVTSKANLPVSIRVIVELLKRIQDDASGMVDSTEADQLYKFGAFVAMCTACSLRGCEGFLADLSGLMYNIKKGENGKIPDDLKEEFDEDVAESLPHVVITLLGRVKSETGEDTHQIGVANTTRSGIEVRWWIEKLVEVSRREGRRSGPAFATPEGKLISSAEFNAIFRRYLEEIQAETTLIEDKIVVKEAFGISRTLRKTAEARATRAGISPKVQDKMNRWKSIENADGKQP</sequence>
<keyword evidence="3" id="KW-1185">Reference proteome</keyword>
<name>A0AAD8Y2H8_9STRA</name>
<accession>A0AAD8Y2H8</accession>
<gene>
    <name evidence="2" type="ORF">QTG54_011599</name>
</gene>
<dbReference type="InterPro" id="IPR052055">
    <property type="entry name" value="Hepadnavirus_pol/RT"/>
</dbReference>
<protein>
    <submittedName>
        <fullName evidence="2">Uncharacterized protein</fullName>
    </submittedName>
</protein>
<comment type="caution">
    <text evidence="2">The sequence shown here is derived from an EMBL/GenBank/DDBJ whole genome shotgun (WGS) entry which is preliminary data.</text>
</comment>
<feature type="non-terminal residue" evidence="2">
    <location>
        <position position="1"/>
    </location>
</feature>
<dbReference type="PANTHER" id="PTHR33050:SF7">
    <property type="entry name" value="RIBONUCLEASE H"/>
    <property type="match status" value="1"/>
</dbReference>
<dbReference type="PANTHER" id="PTHR33050">
    <property type="entry name" value="REVERSE TRANSCRIPTASE DOMAIN-CONTAINING PROTEIN"/>
    <property type="match status" value="1"/>
</dbReference>
<dbReference type="Proteomes" id="UP001224775">
    <property type="component" value="Unassembled WGS sequence"/>
</dbReference>
<reference evidence="2" key="1">
    <citation type="submission" date="2023-06" db="EMBL/GenBank/DDBJ databases">
        <title>Survivors Of The Sea: Transcriptome response of Skeletonema marinoi to long-term dormancy.</title>
        <authorList>
            <person name="Pinder M.I.M."/>
            <person name="Kourtchenko O."/>
            <person name="Robertson E.K."/>
            <person name="Larsson T."/>
            <person name="Maumus F."/>
            <person name="Osuna-Cruz C.M."/>
            <person name="Vancaester E."/>
            <person name="Stenow R."/>
            <person name="Vandepoele K."/>
            <person name="Ploug H."/>
            <person name="Bruchert V."/>
            <person name="Godhe A."/>
            <person name="Topel M."/>
        </authorList>
    </citation>
    <scope>NUCLEOTIDE SEQUENCE</scope>
    <source>
        <strain evidence="2">R05AC</strain>
    </source>
</reference>
<evidence type="ECO:0000256" key="1">
    <source>
        <dbReference type="SAM" id="MobiDB-lite"/>
    </source>
</evidence>
<evidence type="ECO:0000313" key="3">
    <source>
        <dbReference type="Proteomes" id="UP001224775"/>
    </source>
</evidence>
<proteinExistence type="predicted"/>
<feature type="region of interest" description="Disordered" evidence="1">
    <location>
        <begin position="830"/>
        <end position="863"/>
    </location>
</feature>